<dbReference type="AlphaFoldDB" id="A0AA95AFY3"/>
<feature type="domain" description="Beta-lactamase-related" evidence="1">
    <location>
        <begin position="12"/>
        <end position="368"/>
    </location>
</feature>
<organism evidence="2 3">
    <name type="scientific">Rhizobium rhizogenes</name>
    <name type="common">Agrobacterium rhizogenes</name>
    <dbReference type="NCBI Taxonomy" id="359"/>
    <lineage>
        <taxon>Bacteria</taxon>
        <taxon>Pseudomonadati</taxon>
        <taxon>Pseudomonadota</taxon>
        <taxon>Alphaproteobacteria</taxon>
        <taxon>Hyphomicrobiales</taxon>
        <taxon>Rhizobiaceae</taxon>
        <taxon>Rhizobium/Agrobacterium group</taxon>
        <taxon>Rhizobium</taxon>
    </lineage>
</organism>
<dbReference type="SUPFAM" id="SSF56601">
    <property type="entry name" value="beta-lactamase/transpeptidase-like"/>
    <property type="match status" value="1"/>
</dbReference>
<keyword evidence="2" id="KW-0378">Hydrolase</keyword>
<proteinExistence type="predicted"/>
<evidence type="ECO:0000313" key="2">
    <source>
        <dbReference type="EMBL" id="TRA84339.1"/>
    </source>
</evidence>
<dbReference type="Proteomes" id="UP000320858">
    <property type="component" value="Unassembled WGS sequence"/>
</dbReference>
<dbReference type="RefSeq" id="WP_142851662.1">
    <property type="nucleotide sequence ID" value="NZ_SGOB01000010.1"/>
</dbReference>
<dbReference type="InterPro" id="IPR012338">
    <property type="entry name" value="Beta-lactam/transpept-like"/>
</dbReference>
<dbReference type="PANTHER" id="PTHR43283">
    <property type="entry name" value="BETA-LACTAMASE-RELATED"/>
    <property type="match status" value="1"/>
</dbReference>
<dbReference type="Pfam" id="PF00144">
    <property type="entry name" value="Beta-lactamase"/>
    <property type="match status" value="1"/>
</dbReference>
<dbReference type="PANTHER" id="PTHR43283:SF3">
    <property type="entry name" value="BETA-LACTAMASE FAMILY PROTEIN (AFU_ORTHOLOGUE AFUA_5G07500)"/>
    <property type="match status" value="1"/>
</dbReference>
<dbReference type="Gene3D" id="3.40.710.10">
    <property type="entry name" value="DD-peptidase/beta-lactamase superfamily"/>
    <property type="match status" value="1"/>
</dbReference>
<evidence type="ECO:0000313" key="3">
    <source>
        <dbReference type="Proteomes" id="UP000320858"/>
    </source>
</evidence>
<reference evidence="2 3" key="1">
    <citation type="journal article" date="2019" name="Appl. Microbiol. Biotechnol.">
        <title>Differential efficiency of wild type rhizogenic strains for rol gene transformation of plants.</title>
        <authorList>
            <person name="Desmet S."/>
            <person name="De Keyser E."/>
            <person name="Van Vaerenbergh J."/>
            <person name="Baeyen S."/>
            <person name="Van Huylenbroeck J."/>
            <person name="Geelen D."/>
            <person name="Dhooghe E."/>
        </authorList>
    </citation>
    <scope>NUCLEOTIDE SEQUENCE [LARGE SCALE GENOMIC DNA]</scope>
    <source>
        <strain evidence="2 3">B 4.1</strain>
    </source>
</reference>
<evidence type="ECO:0000259" key="1">
    <source>
        <dbReference type="Pfam" id="PF00144"/>
    </source>
</evidence>
<comment type="caution">
    <text evidence="2">The sequence shown here is derived from an EMBL/GenBank/DDBJ whole genome shotgun (WGS) entry which is preliminary data.</text>
</comment>
<name>A0AA95AFY3_RHIRH</name>
<protein>
    <submittedName>
        <fullName evidence="2">Class A beta-lactamase-related serine hydrolase</fullName>
    </submittedName>
</protein>
<sequence>MTSSNSSIVSRLDAVIDGAIAAERIVGAVVLVALDGKTIYCRAAGLADRDAGTEMRTDAIFRLASVSKLFSAAAALALVSRGILDLDRPITEWLPAFTPTFEGRPALITLRHLLSHSAGLSYGFFEPEGGPLAQAGVSDGMDRSDLTLADNIRRLAGVPLSFAPGSAFRYSLGIDVVGAVIEAATGLALPESIRKLVTEPLRLRDTGFALSDPSRVTAAYADATPRPRRMHEPDCLPLLPGMASVMMDPSRVFDTKAFPSGGAGMVGTAFDVLQLIEALRQGGGDMMTADHASVMARDQIAGIDIEGSPGWGYGLGFSVLRDSQAAGVAEPAGTWRWGGAYGHSWFTDPSNGLTVVALTNTAFEGMSGAGRFSTDISRAIYAAMAEAS</sequence>
<dbReference type="GO" id="GO:0016787">
    <property type="term" value="F:hydrolase activity"/>
    <property type="evidence" value="ECO:0007669"/>
    <property type="project" value="UniProtKB-KW"/>
</dbReference>
<accession>A0AA95AFY3</accession>
<dbReference type="InterPro" id="IPR050789">
    <property type="entry name" value="Diverse_Enzym_Activities"/>
</dbReference>
<dbReference type="EMBL" id="SGOB01000010">
    <property type="protein sequence ID" value="TRA84339.1"/>
    <property type="molecule type" value="Genomic_DNA"/>
</dbReference>
<gene>
    <name evidence="2" type="ORF">EXN24_25490</name>
</gene>
<dbReference type="InterPro" id="IPR001466">
    <property type="entry name" value="Beta-lactam-related"/>
</dbReference>